<dbReference type="Pfam" id="PF00085">
    <property type="entry name" value="Thioredoxin"/>
    <property type="match status" value="2"/>
</dbReference>
<dbReference type="STRING" id="4540.A0A3L6PFT6"/>
<proteinExistence type="inferred from homology"/>
<sequence length="463" mass="53025">MRHLSLGGELITHLWALLYHLNIRSWKEMDEKHVVALTESDFFDLISTRRHVMVSFYHPSWGKSQELAPEYTAAAAYLAAQKADVVLGKVDTTNNPFLADRYHVKEFLTILFFVDGVPSPYTGANSKIDIVEFINEKLNPVVHDIDDVYDAKGVLNGINGDAVVAFLDYPLSPYSVELAAAARMEDGVTFYRTFRPEVAEVFHMGLKANRPSLVFMNKEMEKFTLYNGKFREYAIADFVSLNKLPLVTTLTRDNWDSIFLFAAGDESSKFLPIFKKIEKSFKENLSFVYVDRYNQDIIRAAKYFHIYGEQTMVLASTRYKGGEWTFYLQGEISEDTIKKFAQDFLEDNLYRTSPVPECNDGDVKLVVGENLKQIVLDESKDVLLEIYAPWSVDCQALKPTYNKLAKHLHGIESLIIAKMDGTTNEHQRAKVYICYVMCCSVLPVYRQLCLILVFFPLVLFLEQ</sequence>
<dbReference type="GO" id="GO:0006457">
    <property type="term" value="P:protein folding"/>
    <property type="evidence" value="ECO:0007669"/>
    <property type="project" value="TreeGrafter"/>
</dbReference>
<organism evidence="3 4">
    <name type="scientific">Panicum miliaceum</name>
    <name type="common">Proso millet</name>
    <name type="synonym">Broomcorn millet</name>
    <dbReference type="NCBI Taxonomy" id="4540"/>
    <lineage>
        <taxon>Eukaryota</taxon>
        <taxon>Viridiplantae</taxon>
        <taxon>Streptophyta</taxon>
        <taxon>Embryophyta</taxon>
        <taxon>Tracheophyta</taxon>
        <taxon>Spermatophyta</taxon>
        <taxon>Magnoliopsida</taxon>
        <taxon>Liliopsida</taxon>
        <taxon>Poales</taxon>
        <taxon>Poaceae</taxon>
        <taxon>PACMAD clade</taxon>
        <taxon>Panicoideae</taxon>
        <taxon>Panicodae</taxon>
        <taxon>Paniceae</taxon>
        <taxon>Panicinae</taxon>
        <taxon>Panicum</taxon>
        <taxon>Panicum sect. Panicum</taxon>
    </lineage>
</organism>
<dbReference type="SUPFAM" id="SSF52833">
    <property type="entry name" value="Thioredoxin-like"/>
    <property type="match status" value="4"/>
</dbReference>
<accession>A0A3L6PFT6</accession>
<dbReference type="InterPro" id="IPR013766">
    <property type="entry name" value="Thioredoxin_domain"/>
</dbReference>
<dbReference type="GO" id="GO:0005783">
    <property type="term" value="C:endoplasmic reticulum"/>
    <property type="evidence" value="ECO:0007669"/>
    <property type="project" value="TreeGrafter"/>
</dbReference>
<dbReference type="Proteomes" id="UP000275267">
    <property type="component" value="Unassembled WGS sequence"/>
</dbReference>
<reference evidence="4" key="1">
    <citation type="journal article" date="2019" name="Nat. Commun.">
        <title>The genome of broomcorn millet.</title>
        <authorList>
            <person name="Zou C."/>
            <person name="Miki D."/>
            <person name="Li D."/>
            <person name="Tang Q."/>
            <person name="Xiao L."/>
            <person name="Rajput S."/>
            <person name="Deng P."/>
            <person name="Jia W."/>
            <person name="Huang R."/>
            <person name="Zhang M."/>
            <person name="Sun Y."/>
            <person name="Hu J."/>
            <person name="Fu X."/>
            <person name="Schnable P.S."/>
            <person name="Li F."/>
            <person name="Zhang H."/>
            <person name="Feng B."/>
            <person name="Zhu X."/>
            <person name="Liu R."/>
            <person name="Schnable J.C."/>
            <person name="Zhu J.-K."/>
            <person name="Zhang H."/>
        </authorList>
    </citation>
    <scope>NUCLEOTIDE SEQUENCE [LARGE SCALE GENOMIC DNA]</scope>
</reference>
<dbReference type="PANTHER" id="PTHR18929:SF246">
    <property type="entry name" value="PROTEIN DISULFIDE ISOMERASE-LIKE 1-4"/>
    <property type="match status" value="1"/>
</dbReference>
<comment type="caution">
    <text evidence="3">The sequence shown here is derived from an EMBL/GenBank/DDBJ whole genome shotgun (WGS) entry which is preliminary data.</text>
</comment>
<keyword evidence="4" id="KW-1185">Reference proteome</keyword>
<dbReference type="InterPro" id="IPR007658">
    <property type="entry name" value="DUF594"/>
</dbReference>
<dbReference type="PANTHER" id="PTHR18929">
    <property type="entry name" value="PROTEIN DISULFIDE ISOMERASE"/>
    <property type="match status" value="1"/>
</dbReference>
<dbReference type="GO" id="GO:0034976">
    <property type="term" value="P:response to endoplasmic reticulum stress"/>
    <property type="evidence" value="ECO:0007669"/>
    <property type="project" value="TreeGrafter"/>
</dbReference>
<dbReference type="Pfam" id="PF04578">
    <property type="entry name" value="DUF594"/>
    <property type="match status" value="1"/>
</dbReference>
<protein>
    <recommendedName>
        <fullName evidence="2">Thioredoxin domain-containing protein</fullName>
    </recommendedName>
</protein>
<evidence type="ECO:0000313" key="4">
    <source>
        <dbReference type="Proteomes" id="UP000275267"/>
    </source>
</evidence>
<dbReference type="GO" id="GO:0003756">
    <property type="term" value="F:protein disulfide isomerase activity"/>
    <property type="evidence" value="ECO:0007669"/>
    <property type="project" value="TreeGrafter"/>
</dbReference>
<evidence type="ECO:0000256" key="1">
    <source>
        <dbReference type="ARBA" id="ARBA00006347"/>
    </source>
</evidence>
<feature type="domain" description="Thioredoxin" evidence="2">
    <location>
        <begin position="34"/>
        <end position="135"/>
    </location>
</feature>
<evidence type="ECO:0000259" key="2">
    <source>
        <dbReference type="Pfam" id="PF00085"/>
    </source>
</evidence>
<name>A0A3L6PFT6_PANMI</name>
<dbReference type="Gene3D" id="3.40.30.10">
    <property type="entry name" value="Glutaredoxin"/>
    <property type="match status" value="4"/>
</dbReference>
<evidence type="ECO:0000313" key="3">
    <source>
        <dbReference type="EMBL" id="RLM55708.1"/>
    </source>
</evidence>
<dbReference type="InterPro" id="IPR036249">
    <property type="entry name" value="Thioredoxin-like_sf"/>
</dbReference>
<gene>
    <name evidence="3" type="ORF">C2845_PM10G02480</name>
</gene>
<comment type="similarity">
    <text evidence="1">Belongs to the protein disulfide isomerase family.</text>
</comment>
<dbReference type="EMBL" id="PQIB02000018">
    <property type="protein sequence ID" value="RLM55708.1"/>
    <property type="molecule type" value="Genomic_DNA"/>
</dbReference>
<dbReference type="AlphaFoldDB" id="A0A3L6PFT6"/>
<dbReference type="CDD" id="cd02981">
    <property type="entry name" value="PDI_b_family"/>
    <property type="match status" value="1"/>
</dbReference>
<feature type="domain" description="Thioredoxin" evidence="2">
    <location>
        <begin position="364"/>
        <end position="431"/>
    </location>
</feature>
<dbReference type="CDD" id="cd02961">
    <property type="entry name" value="PDI_a_family"/>
    <property type="match status" value="1"/>
</dbReference>
<dbReference type="OrthoDB" id="427280at2759"/>
<dbReference type="Pfam" id="PF13848">
    <property type="entry name" value="Thioredoxin_6"/>
    <property type="match status" value="1"/>
</dbReference>
<dbReference type="CDD" id="cd02982">
    <property type="entry name" value="PDI_b'_family"/>
    <property type="match status" value="1"/>
</dbReference>